<dbReference type="Gene3D" id="3.30.200.100">
    <property type="entry name" value="MucB/RseB, C-terminal domain"/>
    <property type="match status" value="1"/>
</dbReference>
<keyword evidence="8" id="KW-1185">Reference proteome</keyword>
<dbReference type="Pfam" id="PF17188">
    <property type="entry name" value="MucB_RseB_C"/>
    <property type="match status" value="1"/>
</dbReference>
<evidence type="ECO:0000259" key="5">
    <source>
        <dbReference type="Pfam" id="PF03888"/>
    </source>
</evidence>
<evidence type="ECO:0000259" key="6">
    <source>
        <dbReference type="Pfam" id="PF17188"/>
    </source>
</evidence>
<keyword evidence="3" id="KW-0732">Signal</keyword>
<dbReference type="InterPro" id="IPR033434">
    <property type="entry name" value="MucB/RseB_N"/>
</dbReference>
<evidence type="ECO:0000256" key="4">
    <source>
        <dbReference type="ARBA" id="ARBA00022764"/>
    </source>
</evidence>
<dbReference type="EMBL" id="JABWMJ010000006">
    <property type="protein sequence ID" value="NUZ06967.1"/>
    <property type="molecule type" value="Genomic_DNA"/>
</dbReference>
<dbReference type="GO" id="GO:0045152">
    <property type="term" value="F:antisigma factor binding"/>
    <property type="evidence" value="ECO:0007669"/>
    <property type="project" value="TreeGrafter"/>
</dbReference>
<keyword evidence="4" id="KW-0574">Periplasm</keyword>
<comment type="caution">
    <text evidence="7">The sequence shown here is derived from an EMBL/GenBank/DDBJ whole genome shotgun (WGS) entry which is preliminary data.</text>
</comment>
<evidence type="ECO:0000256" key="3">
    <source>
        <dbReference type="ARBA" id="ARBA00022729"/>
    </source>
</evidence>
<comment type="similarity">
    <text evidence="2">Belongs to the RseB family.</text>
</comment>
<dbReference type="GO" id="GO:0030288">
    <property type="term" value="C:outer membrane-bounded periplasmic space"/>
    <property type="evidence" value="ECO:0007669"/>
    <property type="project" value="TreeGrafter"/>
</dbReference>
<dbReference type="InterPro" id="IPR038484">
    <property type="entry name" value="MucB/RseB_C_sf"/>
</dbReference>
<gene>
    <name evidence="7" type="ORF">HQN59_14475</name>
</gene>
<dbReference type="PIRSF" id="PIRSF005427">
    <property type="entry name" value="RseB"/>
    <property type="match status" value="1"/>
</dbReference>
<dbReference type="CDD" id="cd16327">
    <property type="entry name" value="RseB"/>
    <property type="match status" value="1"/>
</dbReference>
<feature type="domain" description="MucB/RseB N-terminal" evidence="5">
    <location>
        <begin position="2"/>
        <end position="171"/>
    </location>
</feature>
<name>A0A7Y6NPQ6_9BURK</name>
<evidence type="ECO:0000256" key="1">
    <source>
        <dbReference type="ARBA" id="ARBA00004418"/>
    </source>
</evidence>
<proteinExistence type="inferred from homology"/>
<dbReference type="Pfam" id="PF03888">
    <property type="entry name" value="MucB_RseB"/>
    <property type="match status" value="1"/>
</dbReference>
<sequence>MRIHDAASHNNYHGTFVVSGGGNVASARIVHYSDRANQFERIEPLDGKARRVFRHNDVVQTVWPGSGVAMIEQRGLLNSFPALLQGGNDAITDHYDVGVVDEDRVAGHVAKVLAVRPRDDLRYGYRLWAEKQTGLLLRVDVLGERGDVLETSAFSDVTINVKPQPAAIVQAMKQLDGYRITKPVLTRTALEDEGWSLRQVAPGFRRVSCVIRQIGSPPDGLESGAEPVLQAIYSDGLTYVSLFIERFRPHLHVRPTVTSVGATQTLTKRQGDWWLTVVGDTPVATLRLFADALERRK</sequence>
<dbReference type="AlphaFoldDB" id="A0A7Y6NPQ6"/>
<comment type="subcellular location">
    <subcellularLocation>
        <location evidence="1">Periplasm</location>
    </subcellularLocation>
</comment>
<dbReference type="PANTHER" id="PTHR38782:SF1">
    <property type="entry name" value="SIGMA-E FACTOR REGULATORY PROTEIN RSEB"/>
    <property type="match status" value="1"/>
</dbReference>
<dbReference type="Gene3D" id="2.50.20.10">
    <property type="entry name" value="Lipoprotein localisation LolA/LolB/LppX"/>
    <property type="match status" value="1"/>
</dbReference>
<protein>
    <submittedName>
        <fullName evidence="7">MucB/RseB C-terminal domain-containing protein</fullName>
    </submittedName>
</protein>
<dbReference type="PANTHER" id="PTHR38782">
    <property type="match status" value="1"/>
</dbReference>
<dbReference type="InterPro" id="IPR005588">
    <property type="entry name" value="MucB_RseB"/>
</dbReference>
<evidence type="ECO:0000313" key="7">
    <source>
        <dbReference type="EMBL" id="NUZ06967.1"/>
    </source>
</evidence>
<dbReference type="GO" id="GO:0032885">
    <property type="term" value="P:regulation of polysaccharide biosynthetic process"/>
    <property type="evidence" value="ECO:0007669"/>
    <property type="project" value="TreeGrafter"/>
</dbReference>
<organism evidence="7 8">
    <name type="scientific">Piscinibacter koreensis</name>
    <dbReference type="NCBI Taxonomy" id="2742824"/>
    <lineage>
        <taxon>Bacteria</taxon>
        <taxon>Pseudomonadati</taxon>
        <taxon>Pseudomonadota</taxon>
        <taxon>Betaproteobacteria</taxon>
        <taxon>Burkholderiales</taxon>
        <taxon>Sphaerotilaceae</taxon>
        <taxon>Piscinibacter</taxon>
    </lineage>
</organism>
<dbReference type="Proteomes" id="UP000529637">
    <property type="component" value="Unassembled WGS sequence"/>
</dbReference>
<accession>A0A7Y6NPQ6</accession>
<feature type="domain" description="MucB/RseB C-terminal" evidence="6">
    <location>
        <begin position="191"/>
        <end position="293"/>
    </location>
</feature>
<reference evidence="7 8" key="1">
    <citation type="submission" date="2020-06" db="EMBL/GenBank/DDBJ databases">
        <title>Schlegella sp. ID0723 isolated from air conditioner.</title>
        <authorList>
            <person name="Kim D.Y."/>
            <person name="Kim D.-U."/>
        </authorList>
    </citation>
    <scope>NUCLEOTIDE SEQUENCE [LARGE SCALE GENOMIC DNA]</scope>
    <source>
        <strain evidence="7 8">ID0723</strain>
    </source>
</reference>
<evidence type="ECO:0000313" key="8">
    <source>
        <dbReference type="Proteomes" id="UP000529637"/>
    </source>
</evidence>
<dbReference type="InterPro" id="IPR033436">
    <property type="entry name" value="MucB/RseB_C"/>
</dbReference>
<evidence type="ECO:0000256" key="2">
    <source>
        <dbReference type="ARBA" id="ARBA00008150"/>
    </source>
</evidence>